<dbReference type="EMBL" id="BONN01000009">
    <property type="protein sequence ID" value="GIG33839.1"/>
    <property type="molecule type" value="Genomic_DNA"/>
</dbReference>
<dbReference type="Gene3D" id="1.10.357.10">
    <property type="entry name" value="Tetracycline Repressor, domain 2"/>
    <property type="match status" value="1"/>
</dbReference>
<dbReference type="PANTHER" id="PTHR30055:SF151">
    <property type="entry name" value="TRANSCRIPTIONAL REGULATORY PROTEIN"/>
    <property type="match status" value="1"/>
</dbReference>
<dbReference type="GO" id="GO:0003700">
    <property type="term" value="F:DNA-binding transcription factor activity"/>
    <property type="evidence" value="ECO:0007669"/>
    <property type="project" value="TreeGrafter"/>
</dbReference>
<dbReference type="Proteomes" id="UP000618382">
    <property type="component" value="Unassembled WGS sequence"/>
</dbReference>
<accession>A0A7Y9FD69</accession>
<dbReference type="EMBL" id="JACCBK010000001">
    <property type="protein sequence ID" value="NYD85135.1"/>
    <property type="molecule type" value="Genomic_DNA"/>
</dbReference>
<dbReference type="Pfam" id="PF00440">
    <property type="entry name" value="TetR_N"/>
    <property type="match status" value="1"/>
</dbReference>
<dbReference type="GO" id="GO:0046677">
    <property type="term" value="P:response to antibiotic"/>
    <property type="evidence" value="ECO:0007669"/>
    <property type="project" value="InterPro"/>
</dbReference>
<keyword evidence="2" id="KW-0805">Transcription regulation</keyword>
<dbReference type="PANTHER" id="PTHR30055">
    <property type="entry name" value="HTH-TYPE TRANSCRIPTIONAL REGULATOR RUTR"/>
    <property type="match status" value="1"/>
</dbReference>
<dbReference type="RefSeq" id="WP_140458626.1">
    <property type="nucleotide sequence ID" value="NZ_BAABFI010000017.1"/>
</dbReference>
<dbReference type="GO" id="GO:0000976">
    <property type="term" value="F:transcription cis-regulatory region binding"/>
    <property type="evidence" value="ECO:0007669"/>
    <property type="project" value="TreeGrafter"/>
</dbReference>
<keyword evidence="1" id="KW-0678">Repressor</keyword>
<dbReference type="InterPro" id="IPR003012">
    <property type="entry name" value="Tet_transcr_reg_TetR"/>
</dbReference>
<gene>
    <name evidence="8" type="ORF">BKA21_000684</name>
    <name evidence="7" type="ORF">Col01nite_29980</name>
</gene>
<evidence type="ECO:0000256" key="3">
    <source>
        <dbReference type="ARBA" id="ARBA00023125"/>
    </source>
</evidence>
<keyword evidence="4" id="KW-0804">Transcription</keyword>
<dbReference type="PRINTS" id="PR00400">
    <property type="entry name" value="TETREPRESSOR"/>
</dbReference>
<evidence type="ECO:0000259" key="6">
    <source>
        <dbReference type="PROSITE" id="PS50977"/>
    </source>
</evidence>
<dbReference type="InterPro" id="IPR001647">
    <property type="entry name" value="HTH_TetR"/>
</dbReference>
<dbReference type="PROSITE" id="PS50977">
    <property type="entry name" value="HTH_TETR_2"/>
    <property type="match status" value="1"/>
</dbReference>
<evidence type="ECO:0000313" key="9">
    <source>
        <dbReference type="Proteomes" id="UP000577956"/>
    </source>
</evidence>
<sequence length="226" mass="24336">MPARRAPLTRERAVQAATALADEHGLAALTMRALAERLGVRPMAVYHHVPHKDALLGLLVEEVLGQVAPPPPGAPWREALGTRCRSAREVLRAHPWALVLLESRRTPGPTSLEHHDAVLGTLLGAGFDVPAAGHAYALLDAFVYGFVLQESTLPFDDAHAPEVADEIVAAVPEGAYPHLVRFARERVREGYAFGDEFEVGLRLVLDAVASLHPGATDRAGRRTVDA</sequence>
<evidence type="ECO:0000313" key="7">
    <source>
        <dbReference type="EMBL" id="GIG33839.1"/>
    </source>
</evidence>
<evidence type="ECO:0000256" key="2">
    <source>
        <dbReference type="ARBA" id="ARBA00023015"/>
    </source>
</evidence>
<dbReference type="GO" id="GO:0045892">
    <property type="term" value="P:negative regulation of DNA-templated transcription"/>
    <property type="evidence" value="ECO:0007669"/>
    <property type="project" value="InterPro"/>
</dbReference>
<comment type="caution">
    <text evidence="8">The sequence shown here is derived from an EMBL/GenBank/DDBJ whole genome shotgun (WGS) entry which is preliminary data.</text>
</comment>
<evidence type="ECO:0000313" key="10">
    <source>
        <dbReference type="Proteomes" id="UP000618382"/>
    </source>
</evidence>
<evidence type="ECO:0000313" key="8">
    <source>
        <dbReference type="EMBL" id="NYD85135.1"/>
    </source>
</evidence>
<dbReference type="AlphaFoldDB" id="A0A7Y9FD69"/>
<organism evidence="8 9">
    <name type="scientific">Cellulomonas oligotrophica</name>
    <dbReference type="NCBI Taxonomy" id="931536"/>
    <lineage>
        <taxon>Bacteria</taxon>
        <taxon>Bacillati</taxon>
        <taxon>Actinomycetota</taxon>
        <taxon>Actinomycetes</taxon>
        <taxon>Micrococcales</taxon>
        <taxon>Cellulomonadaceae</taxon>
        <taxon>Cellulomonas</taxon>
    </lineage>
</organism>
<dbReference type="SUPFAM" id="SSF46689">
    <property type="entry name" value="Homeodomain-like"/>
    <property type="match status" value="1"/>
</dbReference>
<feature type="DNA-binding region" description="H-T-H motif" evidence="5">
    <location>
        <begin position="30"/>
        <end position="49"/>
    </location>
</feature>
<feature type="domain" description="HTH tetR-type" evidence="6">
    <location>
        <begin position="7"/>
        <end position="67"/>
    </location>
</feature>
<dbReference type="Gene3D" id="1.10.10.60">
    <property type="entry name" value="Homeodomain-like"/>
    <property type="match status" value="1"/>
</dbReference>
<dbReference type="SUPFAM" id="SSF48498">
    <property type="entry name" value="Tetracyclin repressor-like, C-terminal domain"/>
    <property type="match status" value="1"/>
</dbReference>
<dbReference type="InterPro" id="IPR050109">
    <property type="entry name" value="HTH-type_TetR-like_transc_reg"/>
</dbReference>
<proteinExistence type="predicted"/>
<dbReference type="InterPro" id="IPR036271">
    <property type="entry name" value="Tet_transcr_reg_TetR-rel_C_sf"/>
</dbReference>
<dbReference type="Proteomes" id="UP000577956">
    <property type="component" value="Unassembled WGS sequence"/>
</dbReference>
<reference evidence="7 10" key="2">
    <citation type="submission" date="2021-01" db="EMBL/GenBank/DDBJ databases">
        <title>Whole genome shotgun sequence of Cellulomonas oligotrophica NBRC 109435.</title>
        <authorList>
            <person name="Komaki H."/>
            <person name="Tamura T."/>
        </authorList>
    </citation>
    <scope>NUCLEOTIDE SEQUENCE [LARGE SCALE GENOMIC DNA]</scope>
    <source>
        <strain evidence="7 10">NBRC 109435</strain>
    </source>
</reference>
<reference evidence="8 9" key="1">
    <citation type="submission" date="2020-07" db="EMBL/GenBank/DDBJ databases">
        <title>Sequencing the genomes of 1000 actinobacteria strains.</title>
        <authorList>
            <person name="Klenk H.-P."/>
        </authorList>
    </citation>
    <scope>NUCLEOTIDE SEQUENCE [LARGE SCALE GENOMIC DNA]</scope>
    <source>
        <strain evidence="8 9">DSM 24482</strain>
    </source>
</reference>
<name>A0A7Y9FD69_9CELL</name>
<dbReference type="Pfam" id="PF02909">
    <property type="entry name" value="TetR_C_1"/>
    <property type="match status" value="1"/>
</dbReference>
<keyword evidence="10" id="KW-1185">Reference proteome</keyword>
<evidence type="ECO:0000256" key="4">
    <source>
        <dbReference type="ARBA" id="ARBA00023163"/>
    </source>
</evidence>
<evidence type="ECO:0000256" key="1">
    <source>
        <dbReference type="ARBA" id="ARBA00022491"/>
    </source>
</evidence>
<dbReference type="InterPro" id="IPR009057">
    <property type="entry name" value="Homeodomain-like_sf"/>
</dbReference>
<protein>
    <submittedName>
        <fullName evidence="8">AcrR family transcriptional regulator</fullName>
    </submittedName>
    <submittedName>
        <fullName evidence="7">TetR family transcriptional regulator</fullName>
    </submittedName>
</protein>
<keyword evidence="3 5" id="KW-0238">DNA-binding</keyword>
<evidence type="ECO:0000256" key="5">
    <source>
        <dbReference type="PROSITE-ProRule" id="PRU00335"/>
    </source>
</evidence>
<dbReference type="InterPro" id="IPR004111">
    <property type="entry name" value="Repressor_TetR_C"/>
</dbReference>